<feature type="domain" description="AB hydrolase-1" evidence="1">
    <location>
        <begin position="33"/>
        <end position="253"/>
    </location>
</feature>
<proteinExistence type="predicted"/>
<dbReference type="PRINTS" id="PR00111">
    <property type="entry name" value="ABHYDROLASE"/>
</dbReference>
<dbReference type="InterPro" id="IPR000073">
    <property type="entry name" value="AB_hydrolase_1"/>
</dbReference>
<dbReference type="Proteomes" id="UP001592528">
    <property type="component" value="Unassembled WGS sequence"/>
</dbReference>
<dbReference type="EMBL" id="JBHEZZ010000022">
    <property type="protein sequence ID" value="MFC1405591.1"/>
    <property type="molecule type" value="Genomic_DNA"/>
</dbReference>
<dbReference type="Pfam" id="PF00561">
    <property type="entry name" value="Abhydrolase_1"/>
    <property type="match status" value="1"/>
</dbReference>
<gene>
    <name evidence="2" type="ORF">ACEZDJ_30315</name>
</gene>
<organism evidence="2 3">
    <name type="scientific">Streptacidiphilus cavernicola</name>
    <dbReference type="NCBI Taxonomy" id="3342716"/>
    <lineage>
        <taxon>Bacteria</taxon>
        <taxon>Bacillati</taxon>
        <taxon>Actinomycetota</taxon>
        <taxon>Actinomycetes</taxon>
        <taxon>Kitasatosporales</taxon>
        <taxon>Streptomycetaceae</taxon>
        <taxon>Streptacidiphilus</taxon>
    </lineage>
</organism>
<evidence type="ECO:0000259" key="1">
    <source>
        <dbReference type="Pfam" id="PF00561"/>
    </source>
</evidence>
<dbReference type="InterPro" id="IPR029058">
    <property type="entry name" value="AB_hydrolase_fold"/>
</dbReference>
<dbReference type="RefSeq" id="WP_051726205.1">
    <property type="nucleotide sequence ID" value="NZ_JBHEZZ010000022.1"/>
</dbReference>
<evidence type="ECO:0000313" key="2">
    <source>
        <dbReference type="EMBL" id="MFC1405591.1"/>
    </source>
</evidence>
<dbReference type="Gene3D" id="3.40.50.1820">
    <property type="entry name" value="alpha/beta hydrolase"/>
    <property type="match status" value="1"/>
</dbReference>
<dbReference type="InterPro" id="IPR050266">
    <property type="entry name" value="AB_hydrolase_sf"/>
</dbReference>
<dbReference type="GO" id="GO:0016787">
    <property type="term" value="F:hydrolase activity"/>
    <property type="evidence" value="ECO:0007669"/>
    <property type="project" value="UniProtKB-KW"/>
</dbReference>
<evidence type="ECO:0000313" key="3">
    <source>
        <dbReference type="Proteomes" id="UP001592528"/>
    </source>
</evidence>
<dbReference type="SUPFAM" id="SSF53474">
    <property type="entry name" value="alpha/beta-Hydrolases"/>
    <property type="match status" value="1"/>
</dbReference>
<reference evidence="2 3" key="1">
    <citation type="submission" date="2024-09" db="EMBL/GenBank/DDBJ databases">
        <authorList>
            <person name="Lee S.D."/>
        </authorList>
    </citation>
    <scope>NUCLEOTIDE SEQUENCE [LARGE SCALE GENOMIC DNA]</scope>
    <source>
        <strain evidence="2 3">N1-5</strain>
    </source>
</reference>
<accession>A0ABV6UW55</accession>
<sequence length="285" mass="30799">MNTTADHPTPVRRTLDLEGRRLSVLDFGGAGRPLLALHGHLDQGAAFAPLAHALGPRWRVIAPDQRGHGASDRAADYTREGYLADALAVLDHLGLERAVVLGHSLGGLNAYQLAARHPHRVDALVLEDAGAVMGVDDGKNPFLFLSGSPYRAATREELIHGLGPAGPIFADALMALPDGTWRLPFHPQDMIDSEELSEGDHWADWLATDCPALLVYGARSQVVSQALAQEMLQRRPSARAVQLDTDHFVHATRPDEFADAVRTFLKQLPQDDGDAVGGNADRYDA</sequence>
<dbReference type="PANTHER" id="PTHR43798:SF33">
    <property type="entry name" value="HYDROLASE, PUTATIVE (AFU_ORTHOLOGUE AFUA_2G14860)-RELATED"/>
    <property type="match status" value="1"/>
</dbReference>
<keyword evidence="2" id="KW-0378">Hydrolase</keyword>
<name>A0ABV6UW55_9ACTN</name>
<dbReference type="PANTHER" id="PTHR43798">
    <property type="entry name" value="MONOACYLGLYCEROL LIPASE"/>
    <property type="match status" value="1"/>
</dbReference>
<protein>
    <submittedName>
        <fullName evidence="2">Alpha/beta fold hydrolase</fullName>
    </submittedName>
</protein>
<keyword evidence="3" id="KW-1185">Reference proteome</keyword>
<comment type="caution">
    <text evidence="2">The sequence shown here is derived from an EMBL/GenBank/DDBJ whole genome shotgun (WGS) entry which is preliminary data.</text>
</comment>